<proteinExistence type="predicted"/>
<sequence>MSVFPPPIVPSPDSEPQNRRHTQELRLRKRNLSAINSVDQAIYLPSSDRRNCHRFFSPFLISGKQKSLLMKLTASCRPSTDSNINVDRIWAPIANLELLSSQNTNSFKKVTLFLSLRKNQIVYLFQFASNKVVLTTFIVI</sequence>
<evidence type="ECO:0000313" key="2">
    <source>
        <dbReference type="EMBL" id="KAF3972520.1"/>
    </source>
</evidence>
<organism evidence="2 3">
    <name type="scientific">Castanea mollissima</name>
    <name type="common">Chinese chestnut</name>
    <dbReference type="NCBI Taxonomy" id="60419"/>
    <lineage>
        <taxon>Eukaryota</taxon>
        <taxon>Viridiplantae</taxon>
        <taxon>Streptophyta</taxon>
        <taxon>Embryophyta</taxon>
        <taxon>Tracheophyta</taxon>
        <taxon>Spermatophyta</taxon>
        <taxon>Magnoliopsida</taxon>
        <taxon>eudicotyledons</taxon>
        <taxon>Gunneridae</taxon>
        <taxon>Pentapetalae</taxon>
        <taxon>rosids</taxon>
        <taxon>fabids</taxon>
        <taxon>Fagales</taxon>
        <taxon>Fagaceae</taxon>
        <taxon>Castanea</taxon>
    </lineage>
</organism>
<feature type="region of interest" description="Disordered" evidence="1">
    <location>
        <begin position="1"/>
        <end position="20"/>
    </location>
</feature>
<evidence type="ECO:0000313" key="3">
    <source>
        <dbReference type="Proteomes" id="UP000737018"/>
    </source>
</evidence>
<protein>
    <submittedName>
        <fullName evidence="2">Uncharacterized protein</fullName>
    </submittedName>
</protein>
<accession>A0A8J4VVR3</accession>
<reference evidence="2" key="1">
    <citation type="submission" date="2020-03" db="EMBL/GenBank/DDBJ databases">
        <title>Castanea mollissima Vanexum genome sequencing.</title>
        <authorList>
            <person name="Staton M."/>
        </authorList>
    </citation>
    <scope>NUCLEOTIDE SEQUENCE</scope>
    <source>
        <tissue evidence="2">Leaf</tissue>
    </source>
</reference>
<keyword evidence="3" id="KW-1185">Reference proteome</keyword>
<dbReference type="OrthoDB" id="10573931at2759"/>
<comment type="caution">
    <text evidence="2">The sequence shown here is derived from an EMBL/GenBank/DDBJ whole genome shotgun (WGS) entry which is preliminary data.</text>
</comment>
<dbReference type="Proteomes" id="UP000737018">
    <property type="component" value="Unassembled WGS sequence"/>
</dbReference>
<gene>
    <name evidence="2" type="ORF">CMV_003982</name>
</gene>
<dbReference type="EMBL" id="JRKL02000326">
    <property type="protein sequence ID" value="KAF3972520.1"/>
    <property type="molecule type" value="Genomic_DNA"/>
</dbReference>
<feature type="compositionally biased region" description="Pro residues" evidence="1">
    <location>
        <begin position="1"/>
        <end position="10"/>
    </location>
</feature>
<evidence type="ECO:0000256" key="1">
    <source>
        <dbReference type="SAM" id="MobiDB-lite"/>
    </source>
</evidence>
<name>A0A8J4VVR3_9ROSI</name>
<dbReference type="AlphaFoldDB" id="A0A8J4VVR3"/>